<name>A0A5E4MJW7_9HEMI</name>
<dbReference type="OrthoDB" id="6621134at2759"/>
<dbReference type="AlphaFoldDB" id="A0A5E4MJW7"/>
<protein>
    <submittedName>
        <fullName evidence="2">Uncharacterized protein</fullName>
    </submittedName>
</protein>
<dbReference type="Proteomes" id="UP000325440">
    <property type="component" value="Unassembled WGS sequence"/>
</dbReference>
<dbReference type="EMBL" id="CABPRJ010000533">
    <property type="protein sequence ID" value="VVC30711.1"/>
    <property type="molecule type" value="Genomic_DNA"/>
</dbReference>
<sequence length="67" mass="7753">MFASDSGDIRGSNRNSNIELTGPISEFNFKDDDFGVWIERFELFVLFNEINAHKKKLMYLTFLSNDG</sequence>
<keyword evidence="3" id="KW-1185">Reference proteome</keyword>
<proteinExistence type="predicted"/>
<evidence type="ECO:0000313" key="2">
    <source>
        <dbReference type="EMBL" id="VVC30711.1"/>
    </source>
</evidence>
<evidence type="ECO:0000256" key="1">
    <source>
        <dbReference type="SAM" id="MobiDB-lite"/>
    </source>
</evidence>
<organism evidence="2 3">
    <name type="scientific">Cinara cedri</name>
    <dbReference type="NCBI Taxonomy" id="506608"/>
    <lineage>
        <taxon>Eukaryota</taxon>
        <taxon>Metazoa</taxon>
        <taxon>Ecdysozoa</taxon>
        <taxon>Arthropoda</taxon>
        <taxon>Hexapoda</taxon>
        <taxon>Insecta</taxon>
        <taxon>Pterygota</taxon>
        <taxon>Neoptera</taxon>
        <taxon>Paraneoptera</taxon>
        <taxon>Hemiptera</taxon>
        <taxon>Sternorrhyncha</taxon>
        <taxon>Aphidomorpha</taxon>
        <taxon>Aphidoidea</taxon>
        <taxon>Aphididae</taxon>
        <taxon>Lachninae</taxon>
        <taxon>Cinara</taxon>
    </lineage>
</organism>
<reference evidence="2 3" key="1">
    <citation type="submission" date="2019-08" db="EMBL/GenBank/DDBJ databases">
        <authorList>
            <person name="Alioto T."/>
            <person name="Alioto T."/>
            <person name="Gomez Garrido J."/>
        </authorList>
    </citation>
    <scope>NUCLEOTIDE SEQUENCE [LARGE SCALE GENOMIC DNA]</scope>
</reference>
<evidence type="ECO:0000313" key="3">
    <source>
        <dbReference type="Proteomes" id="UP000325440"/>
    </source>
</evidence>
<gene>
    <name evidence="2" type="ORF">CINCED_3A023435</name>
</gene>
<accession>A0A5E4MJW7</accession>
<feature type="region of interest" description="Disordered" evidence="1">
    <location>
        <begin position="1"/>
        <end position="20"/>
    </location>
</feature>